<reference evidence="2 3" key="1">
    <citation type="journal article" date="2015" name="Fungal Genet. Biol.">
        <title>Evolution of novel wood decay mechanisms in Agaricales revealed by the genome sequences of Fistulina hepatica and Cylindrobasidium torrendii.</title>
        <authorList>
            <person name="Floudas D."/>
            <person name="Held B.W."/>
            <person name="Riley R."/>
            <person name="Nagy L.G."/>
            <person name="Koehler G."/>
            <person name="Ransdell A.S."/>
            <person name="Younus H."/>
            <person name="Chow J."/>
            <person name="Chiniquy J."/>
            <person name="Lipzen A."/>
            <person name="Tritt A."/>
            <person name="Sun H."/>
            <person name="Haridas S."/>
            <person name="LaButti K."/>
            <person name="Ohm R.A."/>
            <person name="Kues U."/>
            <person name="Blanchette R.A."/>
            <person name="Grigoriev I.V."/>
            <person name="Minto R.E."/>
            <person name="Hibbett D.S."/>
        </authorList>
    </citation>
    <scope>NUCLEOTIDE SEQUENCE [LARGE SCALE GENOMIC DNA]</scope>
    <source>
        <strain evidence="2 3">ATCC 64428</strain>
    </source>
</reference>
<feature type="compositionally biased region" description="Low complexity" evidence="1">
    <location>
        <begin position="304"/>
        <end position="315"/>
    </location>
</feature>
<feature type="region of interest" description="Disordered" evidence="1">
    <location>
        <begin position="78"/>
        <end position="136"/>
    </location>
</feature>
<dbReference type="Proteomes" id="UP000054144">
    <property type="component" value="Unassembled WGS sequence"/>
</dbReference>
<dbReference type="AlphaFoldDB" id="A0A0D7ASB9"/>
<feature type="compositionally biased region" description="Polar residues" evidence="1">
    <location>
        <begin position="78"/>
        <end position="100"/>
    </location>
</feature>
<evidence type="ECO:0000256" key="1">
    <source>
        <dbReference type="SAM" id="MobiDB-lite"/>
    </source>
</evidence>
<protein>
    <submittedName>
        <fullName evidence="2">Uncharacterized protein</fullName>
    </submittedName>
</protein>
<feature type="compositionally biased region" description="Basic and acidic residues" evidence="1">
    <location>
        <begin position="104"/>
        <end position="117"/>
    </location>
</feature>
<feature type="compositionally biased region" description="Basic and acidic residues" evidence="1">
    <location>
        <begin position="202"/>
        <end position="211"/>
    </location>
</feature>
<feature type="compositionally biased region" description="Pro residues" evidence="1">
    <location>
        <begin position="361"/>
        <end position="377"/>
    </location>
</feature>
<feature type="region of interest" description="Disordered" evidence="1">
    <location>
        <begin position="149"/>
        <end position="186"/>
    </location>
</feature>
<dbReference type="EMBL" id="KN881591">
    <property type="protein sequence ID" value="KIY53698.1"/>
    <property type="molecule type" value="Genomic_DNA"/>
</dbReference>
<gene>
    <name evidence="2" type="ORF">FISHEDRAFT_68632</name>
</gene>
<accession>A0A0D7ASB9</accession>
<feature type="region of interest" description="Disordered" evidence="1">
    <location>
        <begin position="250"/>
        <end position="446"/>
    </location>
</feature>
<feature type="region of interest" description="Disordered" evidence="1">
    <location>
        <begin position="199"/>
        <end position="220"/>
    </location>
</feature>
<proteinExistence type="predicted"/>
<evidence type="ECO:0000313" key="3">
    <source>
        <dbReference type="Proteomes" id="UP000054144"/>
    </source>
</evidence>
<feature type="compositionally biased region" description="Polar residues" evidence="1">
    <location>
        <begin position="389"/>
        <end position="426"/>
    </location>
</feature>
<name>A0A0D7ASB9_9AGAR</name>
<dbReference type="OrthoDB" id="2794538at2759"/>
<evidence type="ECO:0000313" key="2">
    <source>
        <dbReference type="EMBL" id="KIY53698.1"/>
    </source>
</evidence>
<keyword evidence="3" id="KW-1185">Reference proteome</keyword>
<feature type="compositionally biased region" description="Pro residues" evidence="1">
    <location>
        <begin position="435"/>
        <end position="446"/>
    </location>
</feature>
<feature type="compositionally biased region" description="Polar residues" evidence="1">
    <location>
        <begin position="160"/>
        <end position="186"/>
    </location>
</feature>
<feature type="compositionally biased region" description="Polar residues" evidence="1">
    <location>
        <begin position="257"/>
        <end position="266"/>
    </location>
</feature>
<sequence length="446" mass="47523">MPMRRGTLYVGDNNGGNGGAQVTFPRAVSPAIPSSVTSGHFAINASSKPFPTALQGISDGERKEKSIGNFFRPTKWFSNRSASSPKLSTTSEPRASTSSGGIRARVESNARKNDPNSRKHKISRPTDPRPILDGYTAGIGSRSVLEFDMSTPNREWETRPSGSLDLQQRSSPSTPNQSTYPPSRNNALGDLRAIARRGWSKSADDLSKFPKTDAPAWPNQNERRGALAAKLAPIATNPTALQSRIEEYRAAGPESPNVDSPVSPNLSPRPGTASPRPALVRAPSPRKFSRDDQDIHPFPTTEGVKVPSLSSSPKVPAGPMPSSLSTPLIHEETMSNPSPLTHVVARVTSSPGPTTLSFSPSPSPNLPTPPTGSPPPDMSDHGSVPLTPINGNIPSAQETPQRSTSALPPSGPPQTHSRSHSFTPRLSSKLGRTLPPSPIRPPRSRR</sequence>
<feature type="compositionally biased region" description="Low complexity" evidence="1">
    <location>
        <begin position="348"/>
        <end position="360"/>
    </location>
</feature>
<organism evidence="2 3">
    <name type="scientific">Fistulina hepatica ATCC 64428</name>
    <dbReference type="NCBI Taxonomy" id="1128425"/>
    <lineage>
        <taxon>Eukaryota</taxon>
        <taxon>Fungi</taxon>
        <taxon>Dikarya</taxon>
        <taxon>Basidiomycota</taxon>
        <taxon>Agaricomycotina</taxon>
        <taxon>Agaricomycetes</taxon>
        <taxon>Agaricomycetidae</taxon>
        <taxon>Agaricales</taxon>
        <taxon>Fistulinaceae</taxon>
        <taxon>Fistulina</taxon>
    </lineage>
</organism>